<name>A0ABT5HIL1_9CAUL</name>
<dbReference type="Proteomes" id="UP001218579">
    <property type="component" value="Unassembled WGS sequence"/>
</dbReference>
<feature type="transmembrane region" description="Helical" evidence="1">
    <location>
        <begin position="39"/>
        <end position="56"/>
    </location>
</feature>
<dbReference type="RefSeq" id="WP_272744391.1">
    <property type="nucleotide sequence ID" value="NZ_JAQQKV010000001.1"/>
</dbReference>
<dbReference type="EMBL" id="JAQQKV010000001">
    <property type="protein sequence ID" value="MDC7676085.1"/>
    <property type="molecule type" value="Genomic_DNA"/>
</dbReference>
<sequence>MSFLSRLYMPKKLMIAAWVMIATLCLAMTAQYIWHVDTIRYVMTVVYYLLLDYAWANIRREWQRLED</sequence>
<evidence type="ECO:0000256" key="1">
    <source>
        <dbReference type="SAM" id="Phobius"/>
    </source>
</evidence>
<comment type="caution">
    <text evidence="2">The sequence shown here is derived from an EMBL/GenBank/DDBJ whole genome shotgun (WGS) entry which is preliminary data.</text>
</comment>
<keyword evidence="1" id="KW-0472">Membrane</keyword>
<keyword evidence="1" id="KW-0812">Transmembrane</keyword>
<proteinExistence type="predicted"/>
<evidence type="ECO:0000313" key="2">
    <source>
        <dbReference type="EMBL" id="MDC7676085.1"/>
    </source>
</evidence>
<accession>A0ABT5HIL1</accession>
<reference evidence="2 3" key="1">
    <citation type="submission" date="2023-01" db="EMBL/GenBank/DDBJ databases">
        <title>Novel species of the genus Asticcacaulis isolated from rivers.</title>
        <authorList>
            <person name="Lu H."/>
        </authorList>
    </citation>
    <scope>NUCLEOTIDE SEQUENCE [LARGE SCALE GENOMIC DNA]</scope>
    <source>
        <strain evidence="2 3">LKC15W</strain>
    </source>
</reference>
<keyword evidence="3" id="KW-1185">Reference proteome</keyword>
<gene>
    <name evidence="2" type="ORF">PQU98_08085</name>
</gene>
<protein>
    <submittedName>
        <fullName evidence="2">Uncharacterized protein</fullName>
    </submittedName>
</protein>
<evidence type="ECO:0000313" key="3">
    <source>
        <dbReference type="Proteomes" id="UP001218579"/>
    </source>
</evidence>
<keyword evidence="1" id="KW-1133">Transmembrane helix</keyword>
<organism evidence="2 3">
    <name type="scientific">Asticcacaulis machinosus</name>
    <dbReference type="NCBI Taxonomy" id="2984211"/>
    <lineage>
        <taxon>Bacteria</taxon>
        <taxon>Pseudomonadati</taxon>
        <taxon>Pseudomonadota</taxon>
        <taxon>Alphaproteobacteria</taxon>
        <taxon>Caulobacterales</taxon>
        <taxon>Caulobacteraceae</taxon>
        <taxon>Asticcacaulis</taxon>
    </lineage>
</organism>